<dbReference type="OrthoDB" id="1095452at2"/>
<comment type="caution">
    <text evidence="1">The sequence shown here is derived from an EMBL/GenBank/DDBJ whole genome shotgun (WGS) entry which is preliminary data.</text>
</comment>
<evidence type="ECO:0000313" key="1">
    <source>
        <dbReference type="EMBL" id="TRX39193.1"/>
    </source>
</evidence>
<gene>
    <name evidence="1" type="ORF">FNW21_09670</name>
</gene>
<dbReference type="AlphaFoldDB" id="A0A553E2V1"/>
<reference evidence="1 2" key="1">
    <citation type="submission" date="2019-07" db="EMBL/GenBank/DDBJ databases">
        <title>Novel species of Flavobacterium.</title>
        <authorList>
            <person name="Liu Q."/>
            <person name="Xin Y.-H."/>
        </authorList>
    </citation>
    <scope>NUCLEOTIDE SEQUENCE [LARGE SCALE GENOMIC DNA]</scope>
    <source>
        <strain evidence="1 2">LB1R34</strain>
    </source>
</reference>
<evidence type="ECO:0008006" key="3">
    <source>
        <dbReference type="Google" id="ProtNLM"/>
    </source>
</evidence>
<proteinExistence type="predicted"/>
<organism evidence="1 2">
    <name type="scientific">Flavobacterium restrictum</name>
    <dbReference type="NCBI Taxonomy" id="2594428"/>
    <lineage>
        <taxon>Bacteria</taxon>
        <taxon>Pseudomonadati</taxon>
        <taxon>Bacteroidota</taxon>
        <taxon>Flavobacteriia</taxon>
        <taxon>Flavobacteriales</taxon>
        <taxon>Flavobacteriaceae</taxon>
        <taxon>Flavobacterium</taxon>
    </lineage>
</organism>
<dbReference type="EMBL" id="VJZT01000009">
    <property type="protein sequence ID" value="TRX39193.1"/>
    <property type="molecule type" value="Genomic_DNA"/>
</dbReference>
<dbReference type="Proteomes" id="UP000316371">
    <property type="component" value="Unassembled WGS sequence"/>
</dbReference>
<dbReference type="Gene3D" id="3.30.1150.10">
    <property type="match status" value="1"/>
</dbReference>
<accession>A0A553E2V1</accession>
<name>A0A553E2V1_9FLAO</name>
<sequence>MYTSKKSQIENTIVDAKPNQFSALHHPAKYGVCALMGILMLLQTPSFAKNKVVPNPQRTIPSLTFLPSSVALDSVKKRKVAIENERVIINLNELDKVAEYPGGIQNFYSKISANLDSSELNYKVFTQIHVSFVIEKDGTMSEIVVDTTIEPDLKKEIIDGLKAIKTKWSPAIMDNQPVRIAYGLPIVLNLD</sequence>
<dbReference type="RefSeq" id="WP_144256536.1">
    <property type="nucleotide sequence ID" value="NZ_VJZT01000009.1"/>
</dbReference>
<protein>
    <recommendedName>
        <fullName evidence="3">TonB C-terminal domain-containing protein</fullName>
    </recommendedName>
</protein>
<keyword evidence="2" id="KW-1185">Reference proteome</keyword>
<evidence type="ECO:0000313" key="2">
    <source>
        <dbReference type="Proteomes" id="UP000316371"/>
    </source>
</evidence>